<evidence type="ECO:0000313" key="3">
    <source>
        <dbReference type="Proteomes" id="UP000030669"/>
    </source>
</evidence>
<name>S7Q6C7_GLOTA</name>
<dbReference type="OMA" id="KEGHQAQ"/>
<dbReference type="RefSeq" id="XP_007866230.1">
    <property type="nucleotide sequence ID" value="XM_007868039.1"/>
</dbReference>
<reference evidence="2 3" key="1">
    <citation type="journal article" date="2012" name="Science">
        <title>The Paleozoic origin of enzymatic lignin decomposition reconstructed from 31 fungal genomes.</title>
        <authorList>
            <person name="Floudas D."/>
            <person name="Binder M."/>
            <person name="Riley R."/>
            <person name="Barry K."/>
            <person name="Blanchette R.A."/>
            <person name="Henrissat B."/>
            <person name="Martinez A.T."/>
            <person name="Otillar R."/>
            <person name="Spatafora J.W."/>
            <person name="Yadav J.S."/>
            <person name="Aerts A."/>
            <person name="Benoit I."/>
            <person name="Boyd A."/>
            <person name="Carlson A."/>
            <person name="Copeland A."/>
            <person name="Coutinho P.M."/>
            <person name="de Vries R.P."/>
            <person name="Ferreira P."/>
            <person name="Findley K."/>
            <person name="Foster B."/>
            <person name="Gaskell J."/>
            <person name="Glotzer D."/>
            <person name="Gorecki P."/>
            <person name="Heitman J."/>
            <person name="Hesse C."/>
            <person name="Hori C."/>
            <person name="Igarashi K."/>
            <person name="Jurgens J.A."/>
            <person name="Kallen N."/>
            <person name="Kersten P."/>
            <person name="Kohler A."/>
            <person name="Kuees U."/>
            <person name="Kumar T.K.A."/>
            <person name="Kuo A."/>
            <person name="LaButti K."/>
            <person name="Larrondo L.F."/>
            <person name="Lindquist E."/>
            <person name="Ling A."/>
            <person name="Lombard V."/>
            <person name="Lucas S."/>
            <person name="Lundell T."/>
            <person name="Martin R."/>
            <person name="McLaughlin D.J."/>
            <person name="Morgenstern I."/>
            <person name="Morin E."/>
            <person name="Murat C."/>
            <person name="Nagy L.G."/>
            <person name="Nolan M."/>
            <person name="Ohm R.A."/>
            <person name="Patyshakuliyeva A."/>
            <person name="Rokas A."/>
            <person name="Ruiz-Duenas F.J."/>
            <person name="Sabat G."/>
            <person name="Salamov A."/>
            <person name="Samejima M."/>
            <person name="Schmutz J."/>
            <person name="Slot J.C."/>
            <person name="St John F."/>
            <person name="Stenlid J."/>
            <person name="Sun H."/>
            <person name="Sun S."/>
            <person name="Syed K."/>
            <person name="Tsang A."/>
            <person name="Wiebenga A."/>
            <person name="Young D."/>
            <person name="Pisabarro A."/>
            <person name="Eastwood D.C."/>
            <person name="Martin F."/>
            <person name="Cullen D."/>
            <person name="Grigoriev I.V."/>
            <person name="Hibbett D.S."/>
        </authorList>
    </citation>
    <scope>NUCLEOTIDE SEQUENCE [LARGE SCALE GENOMIC DNA]</scope>
    <source>
        <strain evidence="2 3">ATCC 11539</strain>
    </source>
</reference>
<feature type="chain" id="PRO_5004544269" evidence="1">
    <location>
        <begin position="20"/>
        <end position="122"/>
    </location>
</feature>
<dbReference type="AlphaFoldDB" id="S7Q6C7"/>
<dbReference type="Proteomes" id="UP000030669">
    <property type="component" value="Unassembled WGS sequence"/>
</dbReference>
<keyword evidence="1" id="KW-0732">Signal</keyword>
<dbReference type="EMBL" id="KB469302">
    <property type="protein sequence ID" value="EPQ55057.1"/>
    <property type="molecule type" value="Genomic_DNA"/>
</dbReference>
<organism evidence="2 3">
    <name type="scientific">Gloeophyllum trabeum (strain ATCC 11539 / FP-39264 / Madison 617)</name>
    <name type="common">Brown rot fungus</name>
    <dbReference type="NCBI Taxonomy" id="670483"/>
    <lineage>
        <taxon>Eukaryota</taxon>
        <taxon>Fungi</taxon>
        <taxon>Dikarya</taxon>
        <taxon>Basidiomycota</taxon>
        <taxon>Agaricomycotina</taxon>
        <taxon>Agaricomycetes</taxon>
        <taxon>Gloeophyllales</taxon>
        <taxon>Gloeophyllaceae</taxon>
        <taxon>Gloeophyllum</taxon>
    </lineage>
</organism>
<evidence type="ECO:0000256" key="1">
    <source>
        <dbReference type="SAM" id="SignalP"/>
    </source>
</evidence>
<dbReference type="OrthoDB" id="3362246at2759"/>
<accession>S7Q6C7</accession>
<dbReference type="GeneID" id="19301910"/>
<protein>
    <submittedName>
        <fullName evidence="2">Uncharacterized protein</fullName>
    </submittedName>
</protein>
<dbReference type="HOGENOM" id="CLU_2026984_0_0_1"/>
<sequence length="122" mass="13135">MKFTFATALAGALATLAAAATKPVFVDTPVSLVRCEISTFHWGGGVPPYFVTYRLFNLMPVRRVLDAINNTAVGEFGNTEEDGAEWLVVAPVGDPLYLEVRDSDGHLAVSAQVRVQPGDHEC</sequence>
<dbReference type="KEGG" id="gtr:GLOTRDRAFT_129354"/>
<keyword evidence="3" id="KW-1185">Reference proteome</keyword>
<evidence type="ECO:0000313" key="2">
    <source>
        <dbReference type="EMBL" id="EPQ55057.1"/>
    </source>
</evidence>
<proteinExistence type="predicted"/>
<feature type="signal peptide" evidence="1">
    <location>
        <begin position="1"/>
        <end position="19"/>
    </location>
</feature>
<gene>
    <name evidence="2" type="ORF">GLOTRDRAFT_129354</name>
</gene>